<dbReference type="EC" id="3.1.3.1" evidence="1"/>
<feature type="binding site" evidence="2">
    <location>
        <position position="175"/>
    </location>
    <ligand>
        <name>Mg(2+)</name>
        <dbReference type="ChEBI" id="CHEBI:18420"/>
    </ligand>
</feature>
<comment type="similarity">
    <text evidence="3">Belongs to the alkaline phosphatase family.</text>
</comment>
<dbReference type="Proteomes" id="UP001233999">
    <property type="component" value="Unassembled WGS sequence"/>
</dbReference>
<sequence length="506" mass="55991">MEIHMLMVIFSTSVIAGQIQAAKLEDKEFWYKKGKDQLRKISETFAGNVFASATNVIIFIGDGMSISTITTARIYKNSKSDTNEGQPLYFENFPCVGYMKTYNVDHLVTDGAASATAMFTGSKTKEGRIGIDSTLELNCDDGKHPSSRLSSISEWAAKSSKWVGIVTNTRITDATPAAMYAHIPDRHWECDVPNEFKKCFKDIATQLVEDSPGTYIRVFLGGGLDVMGVTKSDYCRNRKKNLVEYWLNNKKRNGATFVKNAKELNDLKRTRTDFLMGLFSEGSMPYNLERDTSPTGQPSLKEMTEKALEILSKNENGFILLVENGLIDKAHHMNAVKLALDETLELEKAVELAATKTRKDRTLIIVTADHSQGLGFHGNTKRGSSLLGKAGDMNWDILFYGTGPGARRNNLSTCENDTTSSRYTANAHYYSPQSVHTGEDVVVYARGPGASLLVGNYEQSYIAHAISFAAAITAFANMITPQSYIVLLSLTLYIILSNNNITLKCR</sequence>
<comment type="cofactor">
    <cofactor evidence="2">
        <name>Mg(2+)</name>
        <dbReference type="ChEBI" id="CHEBI:18420"/>
    </cofactor>
    <text evidence="2">Binds 1 Mg(2+) ion.</text>
</comment>
<feature type="chain" id="PRO_5042236351" description="alkaline phosphatase" evidence="5">
    <location>
        <begin position="22"/>
        <end position="506"/>
    </location>
</feature>
<keyword evidence="4" id="KW-1133">Transmembrane helix</keyword>
<feature type="binding site" evidence="2">
    <location>
        <position position="436"/>
    </location>
    <ligand>
        <name>Zn(2+)</name>
        <dbReference type="ChEBI" id="CHEBI:29105"/>
        <label>2</label>
    </ligand>
</feature>
<evidence type="ECO:0000256" key="1">
    <source>
        <dbReference type="ARBA" id="ARBA00012647"/>
    </source>
</evidence>
<feature type="binding site" evidence="2">
    <location>
        <position position="369"/>
    </location>
    <ligand>
        <name>Zn(2+)</name>
        <dbReference type="ChEBI" id="CHEBI:29105"/>
        <label>2</label>
    </ligand>
</feature>
<evidence type="ECO:0000256" key="4">
    <source>
        <dbReference type="SAM" id="Phobius"/>
    </source>
</evidence>
<protein>
    <recommendedName>
        <fullName evidence="1">alkaline phosphatase</fullName>
        <ecNumber evidence="1">3.1.3.1</ecNumber>
    </recommendedName>
</protein>
<evidence type="ECO:0000256" key="2">
    <source>
        <dbReference type="PIRSR" id="PIRSR601952-2"/>
    </source>
</evidence>
<keyword evidence="7" id="KW-1185">Reference proteome</keyword>
<proteinExistence type="inferred from homology"/>
<evidence type="ECO:0000256" key="5">
    <source>
        <dbReference type="SAM" id="SignalP"/>
    </source>
</evidence>
<feature type="binding site" evidence="2">
    <location>
        <position position="323"/>
    </location>
    <ligand>
        <name>Mg(2+)</name>
        <dbReference type="ChEBI" id="CHEBI:18420"/>
    </ligand>
</feature>
<dbReference type="InterPro" id="IPR001952">
    <property type="entry name" value="Alkaline_phosphatase"/>
</dbReference>
<feature type="binding site" evidence="2">
    <location>
        <position position="370"/>
    </location>
    <ligand>
        <name>Zn(2+)</name>
        <dbReference type="ChEBI" id="CHEBI:29105"/>
        <label>2</label>
    </ligand>
</feature>
<gene>
    <name evidence="6" type="ORF">L9F63_013473</name>
</gene>
<dbReference type="GO" id="GO:0004035">
    <property type="term" value="F:alkaline phosphatase activity"/>
    <property type="evidence" value="ECO:0007669"/>
    <property type="project" value="UniProtKB-EC"/>
</dbReference>
<comment type="caution">
    <text evidence="6">The sequence shown here is derived from an EMBL/GenBank/DDBJ whole genome shotgun (WGS) entry which is preliminary data.</text>
</comment>
<reference evidence="6" key="1">
    <citation type="journal article" date="2023" name="IScience">
        <title>Live-bearing cockroach genome reveals convergent evolutionary mechanisms linked to viviparity in insects and beyond.</title>
        <authorList>
            <person name="Fouks B."/>
            <person name="Harrison M.C."/>
            <person name="Mikhailova A.A."/>
            <person name="Marchal E."/>
            <person name="English S."/>
            <person name="Carruthers M."/>
            <person name="Jennings E.C."/>
            <person name="Chiamaka E.L."/>
            <person name="Frigard R.A."/>
            <person name="Pippel M."/>
            <person name="Attardo G.M."/>
            <person name="Benoit J.B."/>
            <person name="Bornberg-Bauer E."/>
            <person name="Tobe S.S."/>
        </authorList>
    </citation>
    <scope>NUCLEOTIDE SEQUENCE</scope>
    <source>
        <strain evidence="6">Stay&amp;Tobe</strain>
    </source>
</reference>
<evidence type="ECO:0000313" key="7">
    <source>
        <dbReference type="Proteomes" id="UP001233999"/>
    </source>
</evidence>
<dbReference type="PRINTS" id="PR00113">
    <property type="entry name" value="ALKPHPHTASE"/>
</dbReference>
<dbReference type="CDD" id="cd16012">
    <property type="entry name" value="ALP"/>
    <property type="match status" value="1"/>
</dbReference>
<dbReference type="PANTHER" id="PTHR11596:SF83">
    <property type="entry name" value="ALKALINE PHOSPHATASE 4"/>
    <property type="match status" value="1"/>
</dbReference>
<feature type="binding site" evidence="2">
    <location>
        <position position="328"/>
    </location>
    <ligand>
        <name>Zn(2+)</name>
        <dbReference type="ChEBI" id="CHEBI:29105"/>
        <label>2</label>
    </ligand>
</feature>
<accession>A0AAD8A9Y7</accession>
<dbReference type="EMBL" id="JASPKZ010002682">
    <property type="protein sequence ID" value="KAJ9595236.1"/>
    <property type="molecule type" value="Genomic_DNA"/>
</dbReference>
<dbReference type="InterPro" id="IPR017850">
    <property type="entry name" value="Alkaline_phosphatase_core_sf"/>
</dbReference>
<dbReference type="AlphaFoldDB" id="A0AAD8A9Y7"/>
<organism evidence="6 7">
    <name type="scientific">Diploptera punctata</name>
    <name type="common">Pacific beetle cockroach</name>
    <dbReference type="NCBI Taxonomy" id="6984"/>
    <lineage>
        <taxon>Eukaryota</taxon>
        <taxon>Metazoa</taxon>
        <taxon>Ecdysozoa</taxon>
        <taxon>Arthropoda</taxon>
        <taxon>Hexapoda</taxon>
        <taxon>Insecta</taxon>
        <taxon>Pterygota</taxon>
        <taxon>Neoptera</taxon>
        <taxon>Polyneoptera</taxon>
        <taxon>Dictyoptera</taxon>
        <taxon>Blattodea</taxon>
        <taxon>Blaberoidea</taxon>
        <taxon>Blaberidae</taxon>
        <taxon>Diplopterinae</taxon>
        <taxon>Diploptera</taxon>
    </lineage>
</organism>
<dbReference type="GO" id="GO:0046872">
    <property type="term" value="F:metal ion binding"/>
    <property type="evidence" value="ECO:0007669"/>
    <property type="project" value="UniProtKB-KW"/>
</dbReference>
<feature type="transmembrane region" description="Helical" evidence="4">
    <location>
        <begin position="485"/>
        <end position="503"/>
    </location>
</feature>
<keyword evidence="5" id="KW-0732">Signal</keyword>
<comment type="cofactor">
    <cofactor evidence="2">
        <name>Zn(2+)</name>
        <dbReference type="ChEBI" id="CHEBI:29105"/>
    </cofactor>
    <text evidence="2">Binds 2 Zn(2+) ions.</text>
</comment>
<feature type="signal peptide" evidence="5">
    <location>
        <begin position="1"/>
        <end position="21"/>
    </location>
</feature>
<reference evidence="6" key="2">
    <citation type="submission" date="2023-05" db="EMBL/GenBank/DDBJ databases">
        <authorList>
            <person name="Fouks B."/>
        </authorList>
    </citation>
    <scope>NUCLEOTIDE SEQUENCE</scope>
    <source>
        <strain evidence="6">Stay&amp;Tobe</strain>
        <tissue evidence="6">Testes</tissue>
    </source>
</reference>
<dbReference type="SUPFAM" id="SSF53649">
    <property type="entry name" value="Alkaline phosphatase-like"/>
    <property type="match status" value="1"/>
</dbReference>
<feature type="binding site" evidence="2">
    <location>
        <position position="332"/>
    </location>
    <ligand>
        <name>Zn(2+)</name>
        <dbReference type="ChEBI" id="CHEBI:29105"/>
        <label>2</label>
    </ligand>
</feature>
<keyword evidence="4" id="KW-0812">Transmembrane</keyword>
<evidence type="ECO:0000313" key="6">
    <source>
        <dbReference type="EMBL" id="KAJ9595236.1"/>
    </source>
</evidence>
<feature type="binding site" evidence="2">
    <location>
        <position position="62"/>
    </location>
    <ligand>
        <name>Zn(2+)</name>
        <dbReference type="ChEBI" id="CHEBI:29105"/>
        <label>2</label>
    </ligand>
</feature>
<feature type="binding site" evidence="2">
    <location>
        <position position="62"/>
    </location>
    <ligand>
        <name>Mg(2+)</name>
        <dbReference type="ChEBI" id="CHEBI:18420"/>
    </ligand>
</feature>
<feature type="binding site" evidence="2">
    <location>
        <position position="173"/>
    </location>
    <ligand>
        <name>Mg(2+)</name>
        <dbReference type="ChEBI" id="CHEBI:18420"/>
    </ligand>
</feature>
<dbReference type="PANTHER" id="PTHR11596">
    <property type="entry name" value="ALKALINE PHOSPHATASE"/>
    <property type="match status" value="1"/>
</dbReference>
<keyword evidence="2" id="KW-0460">Magnesium</keyword>
<dbReference type="Pfam" id="PF00245">
    <property type="entry name" value="Alk_phosphatase"/>
    <property type="match status" value="1"/>
</dbReference>
<dbReference type="SMART" id="SM00098">
    <property type="entry name" value="alkPPc"/>
    <property type="match status" value="1"/>
</dbReference>
<keyword evidence="2" id="KW-0862">Zinc</keyword>
<name>A0AAD8A9Y7_DIPPU</name>
<keyword evidence="2" id="KW-0479">Metal-binding</keyword>
<dbReference type="Gene3D" id="3.40.720.10">
    <property type="entry name" value="Alkaline Phosphatase, subunit A"/>
    <property type="match status" value="1"/>
</dbReference>
<evidence type="ECO:0000256" key="3">
    <source>
        <dbReference type="RuleBase" id="RU003946"/>
    </source>
</evidence>
<keyword evidence="4" id="KW-0472">Membrane</keyword>